<dbReference type="AlphaFoldDB" id="A0A7I8WWT5"/>
<dbReference type="Pfam" id="PF24681">
    <property type="entry name" value="Kelch_KLHDC2_KLHL20_DRC7"/>
    <property type="match status" value="1"/>
</dbReference>
<dbReference type="EMBL" id="CAJFCV020000002">
    <property type="protein sequence ID" value="CAG9099829.1"/>
    <property type="molecule type" value="Genomic_DNA"/>
</dbReference>
<dbReference type="Proteomes" id="UP000582659">
    <property type="component" value="Unassembled WGS sequence"/>
</dbReference>
<reference evidence="3" key="1">
    <citation type="submission" date="2020-09" db="EMBL/GenBank/DDBJ databases">
        <authorList>
            <person name="Kikuchi T."/>
        </authorList>
    </citation>
    <scope>NUCLEOTIDE SEQUENCE</scope>
    <source>
        <strain evidence="3">Ka4C1</strain>
    </source>
</reference>
<dbReference type="Gene3D" id="2.120.10.80">
    <property type="entry name" value="Kelch-type beta propeller"/>
    <property type="match status" value="2"/>
</dbReference>
<dbReference type="PANTHER" id="PTHR46428:SF1">
    <property type="entry name" value="KELCH DOMAIN-CONTAINING PROTEIN 10"/>
    <property type="match status" value="1"/>
</dbReference>
<comment type="caution">
    <text evidence="3">The sequence shown here is derived from an EMBL/GenBank/DDBJ whole genome shotgun (WGS) entry which is preliminary data.</text>
</comment>
<accession>A0A7I8WWT5</accession>
<keyword evidence="1" id="KW-0880">Kelch repeat</keyword>
<dbReference type="SMR" id="A0A7I8WWT5"/>
<gene>
    <name evidence="3" type="ORF">BXYJ_LOCUS4588</name>
</gene>
<evidence type="ECO:0000256" key="2">
    <source>
        <dbReference type="ARBA" id="ARBA00022737"/>
    </source>
</evidence>
<dbReference type="PANTHER" id="PTHR46428">
    <property type="entry name" value="KELCH DOMAIN-CONTAINING PROTEIN 10"/>
    <property type="match status" value="1"/>
</dbReference>
<dbReference type="Proteomes" id="UP000659654">
    <property type="component" value="Unassembled WGS sequence"/>
</dbReference>
<dbReference type="EMBL" id="CAJFDI010000002">
    <property type="protein sequence ID" value="CAD5216544.1"/>
    <property type="molecule type" value="Genomic_DNA"/>
</dbReference>
<keyword evidence="4" id="KW-1185">Reference proteome</keyword>
<evidence type="ECO:0000256" key="1">
    <source>
        <dbReference type="ARBA" id="ARBA00022441"/>
    </source>
</evidence>
<proteinExistence type="predicted"/>
<dbReference type="SUPFAM" id="SSF117281">
    <property type="entry name" value="Kelch motif"/>
    <property type="match status" value="2"/>
</dbReference>
<evidence type="ECO:0000313" key="3">
    <source>
        <dbReference type="EMBL" id="CAD5216544.1"/>
    </source>
</evidence>
<protein>
    <submittedName>
        <fullName evidence="3">(pine wood nematode) hypothetical protein</fullName>
    </submittedName>
</protein>
<dbReference type="InterPro" id="IPR052125">
    <property type="entry name" value="KLHDC10"/>
</dbReference>
<sequence>MVSALHSLFRIWRPKKMMARPEKVNMNALSKPELLTDSKDSIGDFQILPLARSGHRCFCTGDHFYVVGGYNPSYRGKMINDVWCLNLLTRRWKRVKLDKELPHTLASFSLSYVDELGTFYLYGGTGFPFGQTISTDLYACTLVKPDECSVRKIPIDNPKSAPVVYGHSAVHRYINGNFTEVYIVGGTEGAHYDMTVTKLTIFEDHARFERVSTPENEPNGRYRHESVFIGNTIVSLGGSNQLVAIPMKRLDAFDIRTLEYSKITTKPDPRWRFPRARKGHSVVQSGNFAILFGGFDPPATEHSDGELLSDVWCLDLRSLEWKRSNFQLPWGVFFHSAAVNQLNQVVSFGGCAQVASKRVDDTIGFHIAPPPLSYLAARVYLNFLPTTSDQRCIITEAYCSVRGLELKNRVNSYFIERRKRVLLNYMYIKDG</sequence>
<evidence type="ECO:0000313" key="4">
    <source>
        <dbReference type="Proteomes" id="UP000659654"/>
    </source>
</evidence>
<dbReference type="GO" id="GO:0032874">
    <property type="term" value="P:positive regulation of stress-activated MAPK cascade"/>
    <property type="evidence" value="ECO:0007669"/>
    <property type="project" value="TreeGrafter"/>
</dbReference>
<name>A0A7I8WWT5_BURXY</name>
<organism evidence="3 4">
    <name type="scientific">Bursaphelenchus xylophilus</name>
    <name type="common">Pinewood nematode worm</name>
    <name type="synonym">Aphelenchoides xylophilus</name>
    <dbReference type="NCBI Taxonomy" id="6326"/>
    <lineage>
        <taxon>Eukaryota</taxon>
        <taxon>Metazoa</taxon>
        <taxon>Ecdysozoa</taxon>
        <taxon>Nematoda</taxon>
        <taxon>Chromadorea</taxon>
        <taxon>Rhabditida</taxon>
        <taxon>Tylenchina</taxon>
        <taxon>Tylenchomorpha</taxon>
        <taxon>Aphelenchoidea</taxon>
        <taxon>Aphelenchoididae</taxon>
        <taxon>Bursaphelenchus</taxon>
    </lineage>
</organism>
<keyword evidence="2" id="KW-0677">Repeat</keyword>
<dbReference type="OrthoDB" id="7676067at2759"/>
<dbReference type="InterPro" id="IPR015915">
    <property type="entry name" value="Kelch-typ_b-propeller"/>
</dbReference>